<keyword evidence="3" id="KW-1185">Reference proteome</keyword>
<gene>
    <name evidence="2" type="ORF">SORBI_3003G323750</name>
</gene>
<dbReference type="Gramene" id="OQU87708">
    <property type="protein sequence ID" value="OQU87708"/>
    <property type="gene ID" value="SORBI_3003G323750"/>
</dbReference>
<dbReference type="InParanoid" id="A0A1W0VZZ0"/>
<proteinExistence type="predicted"/>
<reference evidence="3" key="2">
    <citation type="journal article" date="2018" name="Plant J.">
        <title>The Sorghum bicolor reference genome: improved assembly, gene annotations, a transcriptome atlas, and signatures of genome organization.</title>
        <authorList>
            <person name="McCormick R.F."/>
            <person name="Truong S.K."/>
            <person name="Sreedasyam A."/>
            <person name="Jenkins J."/>
            <person name="Shu S."/>
            <person name="Sims D."/>
            <person name="Kennedy M."/>
            <person name="Amirebrahimi M."/>
            <person name="Weers B.D."/>
            <person name="McKinley B."/>
            <person name="Mattison A."/>
            <person name="Morishige D.T."/>
            <person name="Grimwood J."/>
            <person name="Schmutz J."/>
            <person name="Mullet J.E."/>
        </authorList>
    </citation>
    <scope>NUCLEOTIDE SEQUENCE [LARGE SCALE GENOMIC DNA]</scope>
    <source>
        <strain evidence="3">cv. BTx623</strain>
    </source>
</reference>
<feature type="compositionally biased region" description="Polar residues" evidence="1">
    <location>
        <begin position="166"/>
        <end position="185"/>
    </location>
</feature>
<organism evidence="2 3">
    <name type="scientific">Sorghum bicolor</name>
    <name type="common">Sorghum</name>
    <name type="synonym">Sorghum vulgare</name>
    <dbReference type="NCBI Taxonomy" id="4558"/>
    <lineage>
        <taxon>Eukaryota</taxon>
        <taxon>Viridiplantae</taxon>
        <taxon>Streptophyta</taxon>
        <taxon>Embryophyta</taxon>
        <taxon>Tracheophyta</taxon>
        <taxon>Spermatophyta</taxon>
        <taxon>Magnoliopsida</taxon>
        <taxon>Liliopsida</taxon>
        <taxon>Poales</taxon>
        <taxon>Poaceae</taxon>
        <taxon>PACMAD clade</taxon>
        <taxon>Panicoideae</taxon>
        <taxon>Andropogonodae</taxon>
        <taxon>Andropogoneae</taxon>
        <taxon>Sorghinae</taxon>
        <taxon>Sorghum</taxon>
    </lineage>
</organism>
<accession>A0A1W0VZZ0</accession>
<name>A0A1W0VZZ0_SORBI</name>
<protein>
    <submittedName>
        <fullName evidence="2">Uncharacterized protein</fullName>
    </submittedName>
</protein>
<dbReference type="EMBL" id="CM000762">
    <property type="protein sequence ID" value="OQU87708.1"/>
    <property type="molecule type" value="Genomic_DNA"/>
</dbReference>
<feature type="compositionally biased region" description="Low complexity" evidence="1">
    <location>
        <begin position="153"/>
        <end position="164"/>
    </location>
</feature>
<evidence type="ECO:0000313" key="3">
    <source>
        <dbReference type="Proteomes" id="UP000000768"/>
    </source>
</evidence>
<reference evidence="2 3" key="1">
    <citation type="journal article" date="2009" name="Nature">
        <title>The Sorghum bicolor genome and the diversification of grasses.</title>
        <authorList>
            <person name="Paterson A.H."/>
            <person name="Bowers J.E."/>
            <person name="Bruggmann R."/>
            <person name="Dubchak I."/>
            <person name="Grimwood J."/>
            <person name="Gundlach H."/>
            <person name="Haberer G."/>
            <person name="Hellsten U."/>
            <person name="Mitros T."/>
            <person name="Poliakov A."/>
            <person name="Schmutz J."/>
            <person name="Spannagl M."/>
            <person name="Tang H."/>
            <person name="Wang X."/>
            <person name="Wicker T."/>
            <person name="Bharti A.K."/>
            <person name="Chapman J."/>
            <person name="Feltus F.A."/>
            <person name="Gowik U."/>
            <person name="Grigoriev I.V."/>
            <person name="Lyons E."/>
            <person name="Maher C.A."/>
            <person name="Martis M."/>
            <person name="Narechania A."/>
            <person name="Otillar R.P."/>
            <person name="Penning B.W."/>
            <person name="Salamov A.A."/>
            <person name="Wang Y."/>
            <person name="Zhang L."/>
            <person name="Carpita N.C."/>
            <person name="Freeling M."/>
            <person name="Gingle A.R."/>
            <person name="Hash C.T."/>
            <person name="Keller B."/>
            <person name="Klein P."/>
            <person name="Kresovich S."/>
            <person name="McCann M.C."/>
            <person name="Ming R."/>
            <person name="Peterson D.G."/>
            <person name="Mehboob-ur-Rahman"/>
            <person name="Ware D."/>
            <person name="Westhoff P."/>
            <person name="Mayer K.F."/>
            <person name="Messing J."/>
            <person name="Rokhsar D.S."/>
        </authorList>
    </citation>
    <scope>NUCLEOTIDE SEQUENCE [LARGE SCALE GENOMIC DNA]</scope>
    <source>
        <strain evidence="3">cv. BTx623</strain>
    </source>
</reference>
<feature type="region of interest" description="Disordered" evidence="1">
    <location>
        <begin position="133"/>
        <end position="207"/>
    </location>
</feature>
<sequence length="281" mass="31384">MLWTVDCGGTPHAHSFLGATLYGTFIVRLPRSGNAYPAARKSLVQGTVLQVLIKLPSRKTHSNKPALDMRNMASTAGYRNFLSNHPEENKPSTNTNVEATLQMSTNKHKIPPSFSRKHKRRRRWWLRSSWCSSRPPSIHRRQRQPHPTPHTQAAEAPWHTAEAASWHTSSTIASGGQPHQETAIPSNRDFTDGGASTQRRRSLLHPPIPPVAAHGRVCWWHLLHHSPDDRSPKAADRRSMAHLVVAPSLRASVWGSRHGALSPIIGDDQVHVPWIAKTLTF</sequence>
<evidence type="ECO:0000256" key="1">
    <source>
        <dbReference type="SAM" id="MobiDB-lite"/>
    </source>
</evidence>
<evidence type="ECO:0000313" key="2">
    <source>
        <dbReference type="EMBL" id="OQU87708.1"/>
    </source>
</evidence>
<dbReference type="Proteomes" id="UP000000768">
    <property type="component" value="Chromosome 3"/>
</dbReference>
<dbReference type="AlphaFoldDB" id="A0A1W0VZZ0"/>